<feature type="domain" description="Oxidoreductase molybdopterin-binding" evidence="1">
    <location>
        <begin position="11"/>
        <end position="131"/>
    </location>
</feature>
<dbReference type="Gene3D" id="3.90.420.10">
    <property type="entry name" value="Oxidoreductase, molybdopterin-binding domain"/>
    <property type="match status" value="1"/>
</dbReference>
<dbReference type="Proteomes" id="UP000644020">
    <property type="component" value="Unassembled WGS sequence"/>
</dbReference>
<gene>
    <name evidence="2" type="ORF">GCM10010305_33710</name>
</gene>
<accession>A0A918T2D5</accession>
<dbReference type="InterPro" id="IPR000572">
    <property type="entry name" value="OxRdtase_Mopterin-bd_dom"/>
</dbReference>
<protein>
    <recommendedName>
        <fullName evidence="1">Oxidoreductase molybdopterin-binding domain-containing protein</fullName>
    </recommendedName>
</protein>
<organism evidence="2 3">
    <name type="scientific">Streptomyces termitum</name>
    <dbReference type="NCBI Taxonomy" id="67368"/>
    <lineage>
        <taxon>Bacteria</taxon>
        <taxon>Bacillati</taxon>
        <taxon>Actinomycetota</taxon>
        <taxon>Actinomycetes</taxon>
        <taxon>Kitasatosporales</taxon>
        <taxon>Streptomycetaceae</taxon>
        <taxon>Streptomyces</taxon>
    </lineage>
</organism>
<dbReference type="InterPro" id="IPR036374">
    <property type="entry name" value="OxRdtase_Mopterin-bd_sf"/>
</dbReference>
<name>A0A918T2D5_9ACTN</name>
<reference evidence="2" key="2">
    <citation type="submission" date="2020-09" db="EMBL/GenBank/DDBJ databases">
        <authorList>
            <person name="Sun Q."/>
            <person name="Ohkuma M."/>
        </authorList>
    </citation>
    <scope>NUCLEOTIDE SEQUENCE</scope>
    <source>
        <strain evidence="2">JCM 4518</strain>
    </source>
</reference>
<dbReference type="AlphaFoldDB" id="A0A918T2D5"/>
<sequence length="169" mass="18015">MSRQDAAPRAVPAPDTSAGTLALWGEVARPGTLTVADLRRGWEQRRAEVVFDCATAGPQRHTFTGPLLREVVAAARPRFDPARRKERSRFLLAVSGGDGHHAVLSWAEVDADFGDAPVLLATRVDGRDLDAVGAHLVVPSDRCGARYVSAVTGIWTGLHRFGGAVPSEA</sequence>
<dbReference type="RefSeq" id="WP_189978075.1">
    <property type="nucleotide sequence ID" value="NZ_BMUL01000008.1"/>
</dbReference>
<keyword evidence="3" id="KW-1185">Reference proteome</keyword>
<evidence type="ECO:0000259" key="1">
    <source>
        <dbReference type="Pfam" id="PF00174"/>
    </source>
</evidence>
<reference evidence="2" key="1">
    <citation type="journal article" date="2014" name="Int. J. Syst. Evol. Microbiol.">
        <title>Complete genome sequence of Corynebacterium casei LMG S-19264T (=DSM 44701T), isolated from a smear-ripened cheese.</title>
        <authorList>
            <consortium name="US DOE Joint Genome Institute (JGI-PGF)"/>
            <person name="Walter F."/>
            <person name="Albersmeier A."/>
            <person name="Kalinowski J."/>
            <person name="Ruckert C."/>
        </authorList>
    </citation>
    <scope>NUCLEOTIDE SEQUENCE</scope>
    <source>
        <strain evidence="2">JCM 4518</strain>
    </source>
</reference>
<evidence type="ECO:0000313" key="2">
    <source>
        <dbReference type="EMBL" id="GHA87372.1"/>
    </source>
</evidence>
<comment type="caution">
    <text evidence="2">The sequence shown here is derived from an EMBL/GenBank/DDBJ whole genome shotgun (WGS) entry which is preliminary data.</text>
</comment>
<dbReference type="Pfam" id="PF00174">
    <property type="entry name" value="Oxidored_molyb"/>
    <property type="match status" value="1"/>
</dbReference>
<dbReference type="SUPFAM" id="SSF56524">
    <property type="entry name" value="Oxidoreductase molybdopterin-binding domain"/>
    <property type="match status" value="1"/>
</dbReference>
<dbReference type="EMBL" id="BMUL01000008">
    <property type="protein sequence ID" value="GHA87372.1"/>
    <property type="molecule type" value="Genomic_DNA"/>
</dbReference>
<proteinExistence type="predicted"/>
<evidence type="ECO:0000313" key="3">
    <source>
        <dbReference type="Proteomes" id="UP000644020"/>
    </source>
</evidence>